<feature type="coiled-coil region" evidence="1">
    <location>
        <begin position="60"/>
        <end position="181"/>
    </location>
</feature>
<evidence type="ECO:0000256" key="1">
    <source>
        <dbReference type="SAM" id="Coils"/>
    </source>
</evidence>
<proteinExistence type="predicted"/>
<accession>A0A8H2ZVM6</accession>
<gene>
    <name evidence="3" type="ORF">SCLTRI_LOCUS7750</name>
</gene>
<feature type="compositionally biased region" description="Basic and acidic residues" evidence="2">
    <location>
        <begin position="1"/>
        <end position="11"/>
    </location>
</feature>
<sequence length="183" mass="21328">MHAVELRELKLTPDQAVNEPKAGELEQMPGAASPTEQDEKLGDKIKQLLQRQAISSTDCVTRYKEMLRKSEKEAQEWARLETELSRLVDSLQASIAGRDNVIKELTKEKEALVNTNRESDEKVRSLCKELDESRRQNVRYGKQIERTQNLQEENSRLRTDVKELTNEIERFKESREQMRKLLC</sequence>
<evidence type="ECO:0000313" key="3">
    <source>
        <dbReference type="EMBL" id="CAD6447960.1"/>
    </source>
</evidence>
<protein>
    <submittedName>
        <fullName evidence="3">8f6232f7-e084-4a3d-b181-29d6235edb5d</fullName>
    </submittedName>
</protein>
<dbReference type="Proteomes" id="UP000624404">
    <property type="component" value="Unassembled WGS sequence"/>
</dbReference>
<name>A0A8H2ZVM6_9HELO</name>
<comment type="caution">
    <text evidence="3">The sequence shown here is derived from an EMBL/GenBank/DDBJ whole genome shotgun (WGS) entry which is preliminary data.</text>
</comment>
<keyword evidence="4" id="KW-1185">Reference proteome</keyword>
<organism evidence="3 4">
    <name type="scientific">Sclerotinia trifoliorum</name>
    <dbReference type="NCBI Taxonomy" id="28548"/>
    <lineage>
        <taxon>Eukaryota</taxon>
        <taxon>Fungi</taxon>
        <taxon>Dikarya</taxon>
        <taxon>Ascomycota</taxon>
        <taxon>Pezizomycotina</taxon>
        <taxon>Leotiomycetes</taxon>
        <taxon>Helotiales</taxon>
        <taxon>Sclerotiniaceae</taxon>
        <taxon>Sclerotinia</taxon>
    </lineage>
</organism>
<reference evidence="3" key="1">
    <citation type="submission" date="2020-10" db="EMBL/GenBank/DDBJ databases">
        <authorList>
            <person name="Kusch S."/>
        </authorList>
    </citation>
    <scope>NUCLEOTIDE SEQUENCE</scope>
    <source>
        <strain evidence="3">SwB9</strain>
    </source>
</reference>
<dbReference type="AlphaFoldDB" id="A0A8H2ZVM6"/>
<evidence type="ECO:0000256" key="2">
    <source>
        <dbReference type="SAM" id="MobiDB-lite"/>
    </source>
</evidence>
<dbReference type="OrthoDB" id="3554966at2759"/>
<dbReference type="EMBL" id="CAJHIA010000030">
    <property type="protein sequence ID" value="CAD6447960.1"/>
    <property type="molecule type" value="Genomic_DNA"/>
</dbReference>
<evidence type="ECO:0000313" key="4">
    <source>
        <dbReference type="Proteomes" id="UP000624404"/>
    </source>
</evidence>
<keyword evidence="1" id="KW-0175">Coiled coil</keyword>
<feature type="region of interest" description="Disordered" evidence="2">
    <location>
        <begin position="1"/>
        <end position="39"/>
    </location>
</feature>